<dbReference type="InterPro" id="IPR011992">
    <property type="entry name" value="EF-hand-dom_pair"/>
</dbReference>
<reference evidence="2 3" key="1">
    <citation type="submission" date="2021-06" db="EMBL/GenBank/DDBJ databases">
        <title>Caerostris darwini draft genome.</title>
        <authorList>
            <person name="Kono N."/>
            <person name="Arakawa K."/>
        </authorList>
    </citation>
    <scope>NUCLEOTIDE SEQUENCE [LARGE SCALE GENOMIC DNA]</scope>
</reference>
<evidence type="ECO:0000256" key="1">
    <source>
        <dbReference type="SAM" id="Coils"/>
    </source>
</evidence>
<dbReference type="AlphaFoldDB" id="A0AAV4QKH5"/>
<comment type="caution">
    <text evidence="2">The sequence shown here is derived from an EMBL/GenBank/DDBJ whole genome shotgun (WGS) entry which is preliminary data.</text>
</comment>
<organism evidence="2 3">
    <name type="scientific">Caerostris darwini</name>
    <dbReference type="NCBI Taxonomy" id="1538125"/>
    <lineage>
        <taxon>Eukaryota</taxon>
        <taxon>Metazoa</taxon>
        <taxon>Ecdysozoa</taxon>
        <taxon>Arthropoda</taxon>
        <taxon>Chelicerata</taxon>
        <taxon>Arachnida</taxon>
        <taxon>Araneae</taxon>
        <taxon>Araneomorphae</taxon>
        <taxon>Entelegynae</taxon>
        <taxon>Araneoidea</taxon>
        <taxon>Araneidae</taxon>
        <taxon>Caerostris</taxon>
    </lineage>
</organism>
<accession>A0AAV4QKH5</accession>
<dbReference type="SUPFAM" id="SSF47473">
    <property type="entry name" value="EF-hand"/>
    <property type="match status" value="1"/>
</dbReference>
<dbReference type="EMBL" id="BPLQ01004536">
    <property type="protein sequence ID" value="GIY08555.1"/>
    <property type="molecule type" value="Genomic_DNA"/>
</dbReference>
<gene>
    <name evidence="2" type="primary">AVEN_63713_1</name>
    <name evidence="2" type="ORF">CDAR_432791</name>
</gene>
<name>A0AAV4QKH5_9ARAC</name>
<dbReference type="Proteomes" id="UP001054837">
    <property type="component" value="Unassembled WGS sequence"/>
</dbReference>
<evidence type="ECO:0000313" key="2">
    <source>
        <dbReference type="EMBL" id="GIY08555.1"/>
    </source>
</evidence>
<protein>
    <submittedName>
        <fullName evidence="2">Uncharacterized protein</fullName>
    </submittedName>
</protein>
<feature type="coiled-coil region" evidence="1">
    <location>
        <begin position="72"/>
        <end position="99"/>
    </location>
</feature>
<keyword evidence="3" id="KW-1185">Reference proteome</keyword>
<evidence type="ECO:0000313" key="3">
    <source>
        <dbReference type="Proteomes" id="UP001054837"/>
    </source>
</evidence>
<keyword evidence="1" id="KW-0175">Coiled coil</keyword>
<sequence>MAFSPAKEQSFDVKATFDKFTEEAGNKGKLLLEDAKRWFEEANLGEKMKKSVSELFKKESKDESGMTFEQFKEFIEKAAKDLQIEAKEVVNKLMASQEKKGKS</sequence>
<proteinExistence type="predicted"/>